<gene>
    <name evidence="3" type="ORF">H4219_002106</name>
</gene>
<proteinExistence type="inferred from homology"/>
<dbReference type="PANTHER" id="PTHR12910:SF2">
    <property type="entry name" value="NADH DEHYDROGENASE [UBIQUINONE] 1 ALPHA SUBCOMPLEX SUBUNIT 12"/>
    <property type="match status" value="1"/>
</dbReference>
<accession>A0A9W7ZYM7</accession>
<keyword evidence="2" id="KW-0813">Transport</keyword>
<dbReference type="GO" id="GO:0045271">
    <property type="term" value="C:respiratory chain complex I"/>
    <property type="evidence" value="ECO:0007669"/>
    <property type="project" value="InterPro"/>
</dbReference>
<dbReference type="GO" id="GO:0005743">
    <property type="term" value="C:mitochondrial inner membrane"/>
    <property type="evidence" value="ECO:0007669"/>
    <property type="project" value="UniProtKB-SubCell"/>
</dbReference>
<keyword evidence="2" id="KW-0999">Mitochondrion inner membrane</keyword>
<keyword evidence="2" id="KW-0496">Mitochondrion</keyword>
<dbReference type="Pfam" id="PF05071">
    <property type="entry name" value="NDUFA12"/>
    <property type="match status" value="1"/>
</dbReference>
<keyword evidence="2" id="KW-0249">Electron transport</keyword>
<dbReference type="EMBL" id="JANBPU010000030">
    <property type="protein sequence ID" value="KAJ1919254.1"/>
    <property type="molecule type" value="Genomic_DNA"/>
</dbReference>
<keyword evidence="2" id="KW-0679">Respiratory chain</keyword>
<dbReference type="GO" id="GO:0006979">
    <property type="term" value="P:response to oxidative stress"/>
    <property type="evidence" value="ECO:0007669"/>
    <property type="project" value="TreeGrafter"/>
</dbReference>
<organism evidence="3 4">
    <name type="scientific">Mycoemilia scoparia</name>
    <dbReference type="NCBI Taxonomy" id="417184"/>
    <lineage>
        <taxon>Eukaryota</taxon>
        <taxon>Fungi</taxon>
        <taxon>Fungi incertae sedis</taxon>
        <taxon>Zoopagomycota</taxon>
        <taxon>Kickxellomycotina</taxon>
        <taxon>Kickxellomycetes</taxon>
        <taxon>Kickxellales</taxon>
        <taxon>Kickxellaceae</taxon>
        <taxon>Mycoemilia</taxon>
    </lineage>
</organism>
<protein>
    <recommendedName>
        <fullName evidence="2">NADH dehydrogenase [ubiquinone] 1 alpha subcomplex subunit</fullName>
    </recommendedName>
</protein>
<evidence type="ECO:0000313" key="3">
    <source>
        <dbReference type="EMBL" id="KAJ1919254.1"/>
    </source>
</evidence>
<comment type="function">
    <text evidence="2">Accessory subunit of the mitochondrial membrane respiratory chain NADH dehydrogenase (Complex I), that is believed not to be involved in catalysis. Complex I functions in the transfer of electrons from NADH to the respiratory chain. The immediate electron acceptor for the enzyme is believed to be ubiquinone.</text>
</comment>
<sequence length="138" mass="16322">MSFVRFVNNLVRSTPREIWNSFRKLDDIKYGTIIGIDQFGNKYYENREELYGRDRWVVTAAPRGETDANKIPPLWHAWLHHTIDEVPPQGDKIYENKPKWWDTSKNNFNPTGTPMAFKTYNTTQPKFSSWEPKVTARN</sequence>
<comment type="similarity">
    <text evidence="1 2">Belongs to the complex I NDUFA12 subunit family.</text>
</comment>
<evidence type="ECO:0000256" key="2">
    <source>
        <dbReference type="RuleBase" id="RU363103"/>
    </source>
</evidence>
<dbReference type="PANTHER" id="PTHR12910">
    <property type="entry name" value="NADH-UBIQUINONE OXIDOREDUCTASE SUBUNIT B17.2"/>
    <property type="match status" value="1"/>
</dbReference>
<comment type="caution">
    <text evidence="3">The sequence shown here is derived from an EMBL/GenBank/DDBJ whole genome shotgun (WGS) entry which is preliminary data.</text>
</comment>
<keyword evidence="2" id="KW-0472">Membrane</keyword>
<dbReference type="OrthoDB" id="274641at2759"/>
<name>A0A9W7ZYM7_9FUNG</name>
<keyword evidence="4" id="KW-1185">Reference proteome</keyword>
<dbReference type="Proteomes" id="UP001150538">
    <property type="component" value="Unassembled WGS sequence"/>
</dbReference>
<comment type="subcellular location">
    <subcellularLocation>
        <location evidence="2">Mitochondrion inner membrane</location>
        <topology evidence="2">Peripheral membrane protein</topology>
        <orientation evidence="2">Matrix side</orientation>
    </subcellularLocation>
</comment>
<dbReference type="InterPro" id="IPR007763">
    <property type="entry name" value="NDUFA12"/>
</dbReference>
<evidence type="ECO:0000256" key="1">
    <source>
        <dbReference type="ARBA" id="ARBA00007355"/>
    </source>
</evidence>
<evidence type="ECO:0000313" key="4">
    <source>
        <dbReference type="Proteomes" id="UP001150538"/>
    </source>
</evidence>
<dbReference type="AlphaFoldDB" id="A0A9W7ZYM7"/>
<reference evidence="3" key="1">
    <citation type="submission" date="2022-07" db="EMBL/GenBank/DDBJ databases">
        <title>Phylogenomic reconstructions and comparative analyses of Kickxellomycotina fungi.</title>
        <authorList>
            <person name="Reynolds N.K."/>
            <person name="Stajich J.E."/>
            <person name="Barry K."/>
            <person name="Grigoriev I.V."/>
            <person name="Crous P."/>
            <person name="Smith M.E."/>
        </authorList>
    </citation>
    <scope>NUCLEOTIDE SEQUENCE</scope>
    <source>
        <strain evidence="3">NBRC 100468</strain>
    </source>
</reference>